<sequence>MTRRALLPDRLFDGEGFHEGVAALVEDGRILGLARVDSVPSDVAVETVEGLLAPGFIDVQVNGGGGLLLNDAPTAETMATIARAHRRFGTTGLLPTLITDGPAVMAAAVRAATEAIAAGTPGVLGLHVEGPFLNPLRKGVHDAAVMRAPDDHDIAVLSHATGGVTVVTLAPERVPTLAIRRLAAAGVRVAAGHTEATAADLAEAHHAGLSGYTHLFNAMPPLQGRAPGPVGAALSERDTFCGLIADLHHVAPEALRTAIAAKSRDRVMLVTDAMSTIGTEMTEFRLQGRRILRAGGRLTTEDGTLAGADLDMATAVRNAVDALGLPLADALIMASRTPAMWLGLGDRLGRIAPGYRADLVALDAGLRVRATWIGGLREEA</sequence>
<feature type="binding site" evidence="8">
    <location>
        <position position="193"/>
    </location>
    <ligand>
        <name>Zn(2+)</name>
        <dbReference type="ChEBI" id="CHEBI:29105"/>
    </ligand>
</feature>
<reference evidence="10" key="3">
    <citation type="submission" date="2023-01" db="EMBL/GenBank/DDBJ databases">
        <authorList>
            <person name="Sun Q."/>
            <person name="Evtushenko L."/>
        </authorList>
    </citation>
    <scope>NUCLEOTIDE SEQUENCE</scope>
    <source>
        <strain evidence="10">VKM B-1606</strain>
    </source>
</reference>
<feature type="binding site" evidence="8">
    <location>
        <position position="214"/>
    </location>
    <ligand>
        <name>Zn(2+)</name>
        <dbReference type="ChEBI" id="CHEBI:29105"/>
    </ligand>
</feature>
<dbReference type="SUPFAM" id="SSF51338">
    <property type="entry name" value="Composite domain of metallo-dependent hydrolases"/>
    <property type="match status" value="1"/>
</dbReference>
<dbReference type="CDD" id="cd00854">
    <property type="entry name" value="NagA"/>
    <property type="match status" value="1"/>
</dbReference>
<dbReference type="InterPro" id="IPR003764">
    <property type="entry name" value="GlcNAc_6-P_deAcase"/>
</dbReference>
<keyword evidence="3 5" id="KW-0378">Hydrolase</keyword>
<accession>A0A9W6IWZ6</accession>
<evidence type="ECO:0000256" key="7">
    <source>
        <dbReference type="PIRSR" id="PIRSR038994-2"/>
    </source>
</evidence>
<dbReference type="RefSeq" id="WP_204952046.1">
    <property type="nucleotide sequence ID" value="NZ_BSFF01000009.1"/>
</dbReference>
<dbReference type="EMBL" id="JAFBCY010000005">
    <property type="protein sequence ID" value="MBM7853614.1"/>
    <property type="molecule type" value="Genomic_DNA"/>
</dbReference>
<reference evidence="10" key="1">
    <citation type="journal article" date="2014" name="Int. J. Syst. Evol. Microbiol.">
        <title>Complete genome sequence of Corynebacterium casei LMG S-19264T (=DSM 44701T), isolated from a smear-ripened cheese.</title>
        <authorList>
            <consortium name="US DOE Joint Genome Institute (JGI-PGF)"/>
            <person name="Walter F."/>
            <person name="Albersmeier A."/>
            <person name="Kalinowski J."/>
            <person name="Ruckert C."/>
        </authorList>
    </citation>
    <scope>NUCLEOTIDE SEQUENCE</scope>
    <source>
        <strain evidence="10">VKM B-1606</strain>
    </source>
</reference>
<feature type="binding site" evidence="7">
    <location>
        <position position="225"/>
    </location>
    <ligand>
        <name>substrate</name>
    </ligand>
</feature>
<organism evidence="10 13">
    <name type="scientific">Methylopila capsulata</name>
    <dbReference type="NCBI Taxonomy" id="61654"/>
    <lineage>
        <taxon>Bacteria</taxon>
        <taxon>Pseudomonadati</taxon>
        <taxon>Pseudomonadota</taxon>
        <taxon>Alphaproteobacteria</taxon>
        <taxon>Hyphomicrobiales</taxon>
        <taxon>Methylopilaceae</taxon>
        <taxon>Methylopila</taxon>
    </lineage>
</organism>
<feature type="binding site" evidence="7">
    <location>
        <position position="249"/>
    </location>
    <ligand>
        <name>substrate</name>
    </ligand>
</feature>
<dbReference type="PANTHER" id="PTHR11113:SF14">
    <property type="entry name" value="N-ACETYLGLUCOSAMINE-6-PHOSPHATE DEACETYLASE"/>
    <property type="match status" value="1"/>
</dbReference>
<reference evidence="11 12" key="2">
    <citation type="submission" date="2021-01" db="EMBL/GenBank/DDBJ databases">
        <title>Genomic Encyclopedia of Type Strains, Phase IV (KMG-IV): sequencing the most valuable type-strain genomes for metagenomic binning, comparative biology and taxonomic classification.</title>
        <authorList>
            <person name="Goeker M."/>
        </authorList>
    </citation>
    <scope>NUCLEOTIDE SEQUENCE [LARGE SCALE GENOMIC DNA]</scope>
    <source>
        <strain evidence="11 12">DSM 6130</strain>
    </source>
</reference>
<feature type="binding site" evidence="8">
    <location>
        <position position="129"/>
    </location>
    <ligand>
        <name>Zn(2+)</name>
        <dbReference type="ChEBI" id="CHEBI:29105"/>
    </ligand>
</feature>
<dbReference type="NCBIfam" id="TIGR00221">
    <property type="entry name" value="nagA"/>
    <property type="match status" value="1"/>
</dbReference>
<feature type="domain" description="Amidohydrolase-related" evidence="9">
    <location>
        <begin position="52"/>
        <end position="364"/>
    </location>
</feature>
<dbReference type="GO" id="GO:0046872">
    <property type="term" value="F:metal ion binding"/>
    <property type="evidence" value="ECO:0007669"/>
    <property type="project" value="UniProtKB-KW"/>
</dbReference>
<dbReference type="InterPro" id="IPR011059">
    <property type="entry name" value="Metal-dep_hydrolase_composite"/>
</dbReference>
<feature type="binding site" evidence="7">
    <location>
        <begin position="217"/>
        <end position="218"/>
    </location>
    <ligand>
        <name>substrate</name>
    </ligand>
</feature>
<dbReference type="Proteomes" id="UP001143400">
    <property type="component" value="Unassembled WGS sequence"/>
</dbReference>
<dbReference type="EMBL" id="BSFF01000009">
    <property type="protein sequence ID" value="GLK57172.1"/>
    <property type="molecule type" value="Genomic_DNA"/>
</dbReference>
<evidence type="ECO:0000313" key="13">
    <source>
        <dbReference type="Proteomes" id="UP001143400"/>
    </source>
</evidence>
<feature type="active site" description="Proton donor/acceptor" evidence="6">
    <location>
        <position position="272"/>
    </location>
</feature>
<dbReference type="SUPFAM" id="SSF51556">
    <property type="entry name" value="Metallo-dependent hydrolases"/>
    <property type="match status" value="1"/>
</dbReference>
<evidence type="ECO:0000256" key="2">
    <source>
        <dbReference type="ARBA" id="ARBA00022723"/>
    </source>
</evidence>
<dbReference type="Proteomes" id="UP000758856">
    <property type="component" value="Unassembled WGS sequence"/>
</dbReference>
<evidence type="ECO:0000256" key="1">
    <source>
        <dbReference type="ARBA" id="ARBA00010716"/>
    </source>
</evidence>
<evidence type="ECO:0000256" key="8">
    <source>
        <dbReference type="PIRSR" id="PIRSR038994-3"/>
    </source>
</evidence>
<evidence type="ECO:0000259" key="9">
    <source>
        <dbReference type="Pfam" id="PF01979"/>
    </source>
</evidence>
<comment type="caution">
    <text evidence="10">The sequence shown here is derived from an EMBL/GenBank/DDBJ whole genome shotgun (WGS) entry which is preliminary data.</text>
</comment>
<gene>
    <name evidence="10" type="ORF">GCM10008170_31920</name>
    <name evidence="11" type="ORF">JOD31_003875</name>
</gene>
<dbReference type="PANTHER" id="PTHR11113">
    <property type="entry name" value="N-ACETYLGLUCOSAMINE-6-PHOSPHATE DEACETYLASE"/>
    <property type="match status" value="1"/>
</dbReference>
<feature type="binding site" evidence="7">
    <location>
        <begin position="305"/>
        <end position="307"/>
    </location>
    <ligand>
        <name>substrate</name>
    </ligand>
</feature>
<dbReference type="AlphaFoldDB" id="A0A9W6IWZ6"/>
<proteinExistence type="inferred from homology"/>
<keyword evidence="4 5" id="KW-0119">Carbohydrate metabolism</keyword>
<dbReference type="PIRSF" id="PIRSF038994">
    <property type="entry name" value="NagA"/>
    <property type="match status" value="1"/>
</dbReference>
<dbReference type="InterPro" id="IPR006680">
    <property type="entry name" value="Amidohydro-rel"/>
</dbReference>
<dbReference type="GO" id="GO:0008448">
    <property type="term" value="F:N-acetylglucosamine-6-phosphate deacetylase activity"/>
    <property type="evidence" value="ECO:0007669"/>
    <property type="project" value="UniProtKB-EC"/>
</dbReference>
<dbReference type="GO" id="GO:0006046">
    <property type="term" value="P:N-acetylglucosamine catabolic process"/>
    <property type="evidence" value="ECO:0007669"/>
    <property type="project" value="TreeGrafter"/>
</dbReference>
<dbReference type="Gene3D" id="2.30.40.10">
    <property type="entry name" value="Urease, subunit C, domain 1"/>
    <property type="match status" value="1"/>
</dbReference>
<evidence type="ECO:0000256" key="4">
    <source>
        <dbReference type="ARBA" id="ARBA00023277"/>
    </source>
</evidence>
<dbReference type="Pfam" id="PF01979">
    <property type="entry name" value="Amidohydro_1"/>
    <property type="match status" value="1"/>
</dbReference>
<dbReference type="InterPro" id="IPR032466">
    <property type="entry name" value="Metal_Hydrolase"/>
</dbReference>
<dbReference type="FunFam" id="3.20.20.140:FF:000004">
    <property type="entry name" value="N-acetylglucosamine-6-phosphate deacetylase"/>
    <property type="match status" value="1"/>
</dbReference>
<protein>
    <submittedName>
        <fullName evidence="10">N-acetylglucosamine-6-phosphate deacetylase</fullName>
        <ecNumber evidence="11">3.5.1.25</ecNumber>
    </submittedName>
</protein>
<name>A0A9W6IWZ6_9HYPH</name>
<evidence type="ECO:0000313" key="12">
    <source>
        <dbReference type="Proteomes" id="UP000758856"/>
    </source>
</evidence>
<keyword evidence="12" id="KW-1185">Reference proteome</keyword>
<comment type="cofactor">
    <cofactor evidence="8">
        <name>a divalent metal cation</name>
        <dbReference type="ChEBI" id="CHEBI:60240"/>
    </cofactor>
    <text evidence="8">Binds 1 divalent metal cation per subunit.</text>
</comment>
<evidence type="ECO:0000313" key="10">
    <source>
        <dbReference type="EMBL" id="GLK57172.1"/>
    </source>
</evidence>
<evidence type="ECO:0000256" key="6">
    <source>
        <dbReference type="PIRSR" id="PIRSR038994-1"/>
    </source>
</evidence>
<dbReference type="Gene3D" id="3.20.20.140">
    <property type="entry name" value="Metal-dependent hydrolases"/>
    <property type="match status" value="1"/>
</dbReference>
<feature type="binding site" evidence="7">
    <location>
        <position position="140"/>
    </location>
    <ligand>
        <name>substrate</name>
    </ligand>
</feature>
<dbReference type="EC" id="3.5.1.25" evidence="11"/>
<comment type="similarity">
    <text evidence="1 5">Belongs to the metallo-dependent hydrolases superfamily. NagA family.</text>
</comment>
<evidence type="ECO:0000256" key="5">
    <source>
        <dbReference type="PIRNR" id="PIRNR038994"/>
    </source>
</evidence>
<keyword evidence="2 8" id="KW-0479">Metal-binding</keyword>
<evidence type="ECO:0000256" key="3">
    <source>
        <dbReference type="ARBA" id="ARBA00022801"/>
    </source>
</evidence>
<evidence type="ECO:0000313" key="11">
    <source>
        <dbReference type="EMBL" id="MBM7853614.1"/>
    </source>
</evidence>